<sequence length="300" mass="32857">MAVPNEAQIVYDLFVAMNASYTAGVSAATPQWSMIATEIPSTGAANYYGWMKDIPGIQEWVTDRQLVALGAHGYAIENKTWETSITVKRENIEDDQIGIYAPIATKFGEDVALFPDQLAFGLLKDGFDTLCWDGQNFFDTDHPLDTTPASVYSNVVGTPSTDLGSPWFLLDTSKVLKPIIYQLRRPFAFKNMNPTEEYTWFENKLAAGTDGRCNVGFGFPQTAIGSKAALTKANYEKAVELLGEMKKSSGVPLGTRPTTLVVGYKNRAAAKALIESMLVDGGDSNIYFKDVEIVVSPYIV</sequence>
<evidence type="ECO:0000259" key="1">
    <source>
        <dbReference type="Pfam" id="PF10124"/>
    </source>
</evidence>
<name>A0AAW7I350_9GAMM</name>
<dbReference type="RefSeq" id="WP_290022718.1">
    <property type="nucleotide sequence ID" value="NZ_JAOPLV010000010.1"/>
</dbReference>
<proteinExistence type="predicted"/>
<dbReference type="Pfam" id="PF10124">
    <property type="entry name" value="Mu-like_gpT"/>
    <property type="match status" value="1"/>
</dbReference>
<gene>
    <name evidence="2" type="ORF">OB959_18330</name>
</gene>
<dbReference type="InterPro" id="IPR018774">
    <property type="entry name" value="Phage_Mu_GpT"/>
</dbReference>
<dbReference type="Proteomes" id="UP001168216">
    <property type="component" value="Unassembled WGS sequence"/>
</dbReference>
<dbReference type="AlphaFoldDB" id="A0AAW7I350"/>
<feature type="domain" description="Bacteriophage Mu GpT" evidence="1">
    <location>
        <begin position="12"/>
        <end position="299"/>
    </location>
</feature>
<organism evidence="2 3">
    <name type="scientific">Aeromonas bestiarum</name>
    <dbReference type="NCBI Taxonomy" id="105751"/>
    <lineage>
        <taxon>Bacteria</taxon>
        <taxon>Pseudomonadati</taxon>
        <taxon>Pseudomonadota</taxon>
        <taxon>Gammaproteobacteria</taxon>
        <taxon>Aeromonadales</taxon>
        <taxon>Aeromonadaceae</taxon>
        <taxon>Aeromonas</taxon>
    </lineage>
</organism>
<comment type="caution">
    <text evidence="2">The sequence shown here is derived from an EMBL/GenBank/DDBJ whole genome shotgun (WGS) entry which is preliminary data.</text>
</comment>
<reference evidence="2" key="1">
    <citation type="submission" date="2023-08" db="EMBL/GenBank/DDBJ databases">
        <title>WGS of Aeromonas isolates.</title>
        <authorList>
            <person name="Lee H."/>
        </authorList>
    </citation>
    <scope>NUCLEOTIDE SEQUENCE</scope>
    <source>
        <strain evidence="2">SL22</strain>
    </source>
</reference>
<protein>
    <submittedName>
        <fullName evidence="2">Mu-like prophage major head subunit gpT family protein</fullName>
    </submittedName>
</protein>
<evidence type="ECO:0000313" key="3">
    <source>
        <dbReference type="Proteomes" id="UP001168216"/>
    </source>
</evidence>
<accession>A0AAW7I350</accession>
<dbReference type="EMBL" id="JAOPLV010000010">
    <property type="protein sequence ID" value="MDM5141730.1"/>
    <property type="molecule type" value="Genomic_DNA"/>
</dbReference>
<evidence type="ECO:0000313" key="2">
    <source>
        <dbReference type="EMBL" id="MDM5141730.1"/>
    </source>
</evidence>